<dbReference type="EC" id="4.3.2.1" evidence="2 6"/>
<dbReference type="HAMAP" id="MF_00006">
    <property type="entry name" value="Arg_succ_lyase"/>
    <property type="match status" value="1"/>
</dbReference>
<dbReference type="STRING" id="157733.AB986_15265"/>
<comment type="similarity">
    <text evidence="6">Belongs to the lyase 1 family. Argininosuccinate lyase subfamily.</text>
</comment>
<dbReference type="PRINTS" id="PR00145">
    <property type="entry name" value="ARGSUCLYASE"/>
</dbReference>
<evidence type="ECO:0000313" key="9">
    <source>
        <dbReference type="EMBL" id="KMM37224.1"/>
    </source>
</evidence>
<sequence length="492" mass="55811">MSKRKVDFELEDGAAFPGKTYVNELLKPVFKDQRDYLFDAMFMIHRAHTTMLKEQGIITEEDAKQILDGVNQVAKMEKDLLNYMPEYEDLFFLVEAEIAKLIGSDLAGKMHIARSRNDMGEAMYRIVIRDHMIDLLEHLQKLGQSLVTEAEDHIHTIMPAHTHTQPAQPTTFGHYLLAISDNLSRDVERVWQTYHTVNQSPMGAAAITTTGFPISRERMVELLGFDDMMENSYDAIGTGDYLIETALSLVSLMTNMGRWIQEFLRMASNEVGLLKVSDAYVQVSSIMPQKRNPVSLEHSRALASSAVGEGLSVIQMIHNTPYGDIVDTEDDLQPHLYNGFHKASRVSKLLTAVITTMTFNKERALQQAKTNMITITELADVLARDYDVPFRKAHHLSSLVSKKANELKKELDEVTTAQVNEWMVDVQISEKDWKNIIDPKKFIERRSVTGGPNPKVVEEMVKKRKAYWNDLGEKVAGYSTKVESVKNELSKL</sequence>
<dbReference type="Proteomes" id="UP000035996">
    <property type="component" value="Unassembled WGS sequence"/>
</dbReference>
<dbReference type="Gene3D" id="1.10.40.30">
    <property type="entry name" value="Fumarase/aspartase (C-terminal domain)"/>
    <property type="match status" value="1"/>
</dbReference>
<keyword evidence="6" id="KW-0963">Cytoplasm</keyword>
<dbReference type="NCBIfam" id="TIGR00838">
    <property type="entry name" value="argH"/>
    <property type="match status" value="1"/>
</dbReference>
<proteinExistence type="inferred from homology"/>
<dbReference type="AlphaFoldDB" id="A0A0J6CYV9"/>
<evidence type="ECO:0000256" key="2">
    <source>
        <dbReference type="ARBA" id="ARBA00012338"/>
    </source>
</evidence>
<comment type="subcellular location">
    <subcellularLocation>
        <location evidence="6">Cytoplasm</location>
    </subcellularLocation>
</comment>
<keyword evidence="10" id="KW-1185">Reference proteome</keyword>
<keyword evidence="3 6" id="KW-0055">Arginine biosynthesis</keyword>
<feature type="domain" description="Fumarate lyase N-terminal" evidence="7">
    <location>
        <begin position="51"/>
        <end position="308"/>
    </location>
</feature>
<dbReference type="Pfam" id="PF00206">
    <property type="entry name" value="Lyase_1"/>
    <property type="match status" value="1"/>
</dbReference>
<accession>A0A0J6CYV9</accession>
<dbReference type="InterPro" id="IPR022761">
    <property type="entry name" value="Fumarate_lyase_N"/>
</dbReference>
<dbReference type="OrthoDB" id="9769623at2"/>
<evidence type="ECO:0000259" key="8">
    <source>
        <dbReference type="Pfam" id="PF14698"/>
    </source>
</evidence>
<dbReference type="PATRIC" id="fig|157733.3.peg.1127"/>
<dbReference type="GO" id="GO:0005829">
    <property type="term" value="C:cytosol"/>
    <property type="evidence" value="ECO:0007669"/>
    <property type="project" value="TreeGrafter"/>
</dbReference>
<dbReference type="UniPathway" id="UPA00068">
    <property type="reaction ID" value="UER00114"/>
</dbReference>
<dbReference type="InterPro" id="IPR008948">
    <property type="entry name" value="L-Aspartase-like"/>
</dbReference>
<evidence type="ECO:0000259" key="7">
    <source>
        <dbReference type="Pfam" id="PF00206"/>
    </source>
</evidence>
<evidence type="ECO:0000313" key="10">
    <source>
        <dbReference type="Proteomes" id="UP000035996"/>
    </source>
</evidence>
<dbReference type="InterPro" id="IPR024083">
    <property type="entry name" value="Fumarase/histidase_N"/>
</dbReference>
<gene>
    <name evidence="6" type="primary">argH</name>
    <name evidence="9" type="ORF">AB986_15265</name>
</gene>
<comment type="pathway">
    <text evidence="1 6">Amino-acid biosynthesis; L-arginine biosynthesis; L-arginine from L-ornithine and carbamoyl phosphate: step 3/3.</text>
</comment>
<dbReference type="Gene3D" id="1.10.275.10">
    <property type="entry name" value="Fumarase/aspartase (N-terminal domain)"/>
    <property type="match status" value="1"/>
</dbReference>
<dbReference type="Pfam" id="PF14698">
    <property type="entry name" value="ASL_C2"/>
    <property type="match status" value="1"/>
</dbReference>
<dbReference type="InterPro" id="IPR000362">
    <property type="entry name" value="Fumarate_lyase_fam"/>
</dbReference>
<protein>
    <recommendedName>
        <fullName evidence="2 6">Argininosuccinate lyase</fullName>
        <shortName evidence="6">ASAL</shortName>
        <ecNumber evidence="2 6">4.3.2.1</ecNumber>
    </recommendedName>
    <alternativeName>
        <fullName evidence="6">Arginosuccinase</fullName>
    </alternativeName>
</protein>
<dbReference type="GO" id="GO:0042450">
    <property type="term" value="P:L-arginine biosynthetic process via ornithine"/>
    <property type="evidence" value="ECO:0007669"/>
    <property type="project" value="UniProtKB-UniRule"/>
</dbReference>
<dbReference type="CDD" id="cd01359">
    <property type="entry name" value="Argininosuccinate_lyase"/>
    <property type="match status" value="1"/>
</dbReference>
<dbReference type="EMBL" id="LELK01000004">
    <property type="protein sequence ID" value="KMM37224.1"/>
    <property type="molecule type" value="Genomic_DNA"/>
</dbReference>
<dbReference type="PRINTS" id="PR00149">
    <property type="entry name" value="FUMRATELYASE"/>
</dbReference>
<evidence type="ECO:0000256" key="5">
    <source>
        <dbReference type="ARBA" id="ARBA00023239"/>
    </source>
</evidence>
<dbReference type="InterPro" id="IPR029419">
    <property type="entry name" value="Arg_succ_lyase_C"/>
</dbReference>
<name>A0A0J6CYV9_9BACL</name>
<comment type="catalytic activity">
    <reaction evidence="6">
        <text>2-(N(omega)-L-arginino)succinate = fumarate + L-arginine</text>
        <dbReference type="Rhea" id="RHEA:24020"/>
        <dbReference type="ChEBI" id="CHEBI:29806"/>
        <dbReference type="ChEBI" id="CHEBI:32682"/>
        <dbReference type="ChEBI" id="CHEBI:57472"/>
        <dbReference type="EC" id="4.3.2.1"/>
    </reaction>
</comment>
<evidence type="ECO:0000256" key="3">
    <source>
        <dbReference type="ARBA" id="ARBA00022571"/>
    </source>
</evidence>
<dbReference type="GO" id="GO:0004056">
    <property type="term" value="F:argininosuccinate lyase activity"/>
    <property type="evidence" value="ECO:0007669"/>
    <property type="project" value="UniProtKB-UniRule"/>
</dbReference>
<dbReference type="PANTHER" id="PTHR43814">
    <property type="entry name" value="ARGININOSUCCINATE LYASE"/>
    <property type="match status" value="1"/>
</dbReference>
<dbReference type="SUPFAM" id="SSF48557">
    <property type="entry name" value="L-aspartase-like"/>
    <property type="match status" value="1"/>
</dbReference>
<organism evidence="9 10">
    <name type="scientific">Guptibacillus hwajinpoensis</name>
    <dbReference type="NCBI Taxonomy" id="208199"/>
    <lineage>
        <taxon>Bacteria</taxon>
        <taxon>Bacillati</taxon>
        <taxon>Bacillota</taxon>
        <taxon>Bacilli</taxon>
        <taxon>Bacillales</taxon>
        <taxon>Guptibacillaceae</taxon>
        <taxon>Guptibacillus</taxon>
    </lineage>
</organism>
<dbReference type="Gene3D" id="1.20.200.10">
    <property type="entry name" value="Fumarase/aspartase (Central domain)"/>
    <property type="match status" value="1"/>
</dbReference>
<evidence type="ECO:0000256" key="4">
    <source>
        <dbReference type="ARBA" id="ARBA00022605"/>
    </source>
</evidence>
<dbReference type="InterPro" id="IPR009049">
    <property type="entry name" value="Argininosuccinate_lyase"/>
</dbReference>
<reference evidence="9" key="1">
    <citation type="submission" date="2015-06" db="EMBL/GenBank/DDBJ databases">
        <authorList>
            <person name="Liu B."/>
            <person name="Wang J."/>
            <person name="Zhu Y."/>
            <person name="Liu G."/>
            <person name="Chen Q."/>
            <person name="Zheng C."/>
            <person name="Che J."/>
            <person name="Ge C."/>
            <person name="Shi H."/>
            <person name="Pan Z."/>
            <person name="Liu X."/>
        </authorList>
    </citation>
    <scope>NUCLEOTIDE SEQUENCE [LARGE SCALE GENOMIC DNA]</scope>
    <source>
        <strain evidence="9">DSM 16346</strain>
    </source>
</reference>
<comment type="caution">
    <text evidence="9">The sequence shown here is derived from an EMBL/GenBank/DDBJ whole genome shotgun (WGS) entry which is preliminary data.</text>
</comment>
<keyword evidence="4 6" id="KW-0028">Amino-acid biosynthesis</keyword>
<dbReference type="PANTHER" id="PTHR43814:SF1">
    <property type="entry name" value="ARGININOSUCCINATE LYASE"/>
    <property type="match status" value="1"/>
</dbReference>
<evidence type="ECO:0000256" key="1">
    <source>
        <dbReference type="ARBA" id="ARBA00004941"/>
    </source>
</evidence>
<feature type="domain" description="Argininosuccinate lyase C-terminal" evidence="8">
    <location>
        <begin position="373"/>
        <end position="444"/>
    </location>
</feature>
<evidence type="ECO:0000256" key="6">
    <source>
        <dbReference type="HAMAP-Rule" id="MF_00006"/>
    </source>
</evidence>
<dbReference type="RefSeq" id="WP_048312091.1">
    <property type="nucleotide sequence ID" value="NZ_CP119526.1"/>
</dbReference>
<keyword evidence="5 6" id="KW-0456">Lyase</keyword>